<dbReference type="HAMAP" id="MF_00265">
    <property type="entry name" value="VapC_Nob1"/>
    <property type="match status" value="1"/>
</dbReference>
<comment type="function">
    <text evidence="5">Toxic component of a toxin-antitoxin (TA) system. An RNase.</text>
</comment>
<keyword evidence="8" id="KW-1185">Reference proteome</keyword>
<evidence type="ECO:0000256" key="3">
    <source>
        <dbReference type="ARBA" id="ARBA00022723"/>
    </source>
</evidence>
<evidence type="ECO:0000313" key="7">
    <source>
        <dbReference type="EMBL" id="KZX10146.1"/>
    </source>
</evidence>
<dbReference type="SUPFAM" id="SSF88723">
    <property type="entry name" value="PIN domain-like"/>
    <property type="match status" value="1"/>
</dbReference>
<dbReference type="RefSeq" id="WP_067092645.1">
    <property type="nucleotide sequence ID" value="NZ_LWMV01000222.1"/>
</dbReference>
<dbReference type="InterPro" id="IPR029060">
    <property type="entry name" value="PIN-like_dom_sf"/>
</dbReference>
<feature type="binding site" evidence="5">
    <location>
        <position position="102"/>
    </location>
    <ligand>
        <name>Mg(2+)</name>
        <dbReference type="ChEBI" id="CHEBI:18420"/>
    </ligand>
</feature>
<dbReference type="Gene3D" id="3.40.50.1010">
    <property type="entry name" value="5'-nuclease"/>
    <property type="match status" value="1"/>
</dbReference>
<dbReference type="EC" id="3.1.-.-" evidence="5"/>
<keyword evidence="5" id="KW-0460">Magnesium</keyword>
<name>A0A165Z1Z1_9EURY</name>
<dbReference type="Pfam" id="PF01850">
    <property type="entry name" value="PIN"/>
    <property type="match status" value="1"/>
</dbReference>
<evidence type="ECO:0000256" key="2">
    <source>
        <dbReference type="ARBA" id="ARBA00022722"/>
    </source>
</evidence>
<dbReference type="GO" id="GO:0000287">
    <property type="term" value="F:magnesium ion binding"/>
    <property type="evidence" value="ECO:0007669"/>
    <property type="project" value="UniProtKB-UniRule"/>
</dbReference>
<comment type="similarity">
    <text evidence="5">Belongs to the PINc/VapC protein family.</text>
</comment>
<keyword evidence="2 5" id="KW-0540">Nuclease</keyword>
<dbReference type="PATRIC" id="fig|49547.3.peg.1987"/>
<dbReference type="GO" id="GO:0016787">
    <property type="term" value="F:hydrolase activity"/>
    <property type="evidence" value="ECO:0007669"/>
    <property type="project" value="UniProtKB-KW"/>
</dbReference>
<feature type="binding site" evidence="5">
    <location>
        <position position="5"/>
    </location>
    <ligand>
        <name>Mg(2+)</name>
        <dbReference type="ChEBI" id="CHEBI:18420"/>
    </ligand>
</feature>
<dbReference type="GO" id="GO:0090729">
    <property type="term" value="F:toxin activity"/>
    <property type="evidence" value="ECO:0007669"/>
    <property type="project" value="UniProtKB-KW"/>
</dbReference>
<comment type="caution">
    <text evidence="7">The sequence shown here is derived from an EMBL/GenBank/DDBJ whole genome shotgun (WGS) entry which is preliminary data.</text>
</comment>
<keyword evidence="3 5" id="KW-0479">Metal-binding</keyword>
<dbReference type="Proteomes" id="UP000077245">
    <property type="component" value="Unassembled WGS sequence"/>
</dbReference>
<sequence>MIFLDANFLIHLYVEKNKEHKKAKKILKSFGDEEVLISKLVITEVITVMNLKLKQDINLILEVYKELNRDYKVLIDNDFYDDGLKMLSNELKENKKRLPLFDCIYIALMKKLGIKKIATFDKHFKGIDGIEVIDN</sequence>
<evidence type="ECO:0000256" key="1">
    <source>
        <dbReference type="ARBA" id="ARBA00022649"/>
    </source>
</evidence>
<dbReference type="GO" id="GO:0016075">
    <property type="term" value="P:rRNA catabolic process"/>
    <property type="evidence" value="ECO:0007669"/>
    <property type="project" value="TreeGrafter"/>
</dbReference>
<gene>
    <name evidence="7" type="primary">vapC_11</name>
    <name evidence="5" type="synonym">vapC</name>
    <name evidence="7" type="ORF">MBCUR_18810</name>
</gene>
<dbReference type="InterPro" id="IPR039018">
    <property type="entry name" value="VapC20-like"/>
</dbReference>
<feature type="domain" description="PIN" evidence="6">
    <location>
        <begin position="1"/>
        <end position="126"/>
    </location>
</feature>
<dbReference type="PANTHER" id="PTHR42188">
    <property type="entry name" value="23S RRNA-SPECIFIC ENDONUCLEASE VAPC20"/>
    <property type="match status" value="1"/>
</dbReference>
<reference evidence="7 8" key="1">
    <citation type="submission" date="2016-04" db="EMBL/GenBank/DDBJ databases">
        <title>Genome sequence of Methanobrevibacter curvatus DSM 11111.</title>
        <authorList>
            <person name="Poehlein A."/>
            <person name="Seedorf H."/>
            <person name="Daniel R."/>
        </authorList>
    </citation>
    <scope>NUCLEOTIDE SEQUENCE [LARGE SCALE GENOMIC DNA]</scope>
    <source>
        <strain evidence="7 8">DSM 11111</strain>
    </source>
</reference>
<organism evidence="7 8">
    <name type="scientific">Methanobrevibacter curvatus</name>
    <dbReference type="NCBI Taxonomy" id="49547"/>
    <lineage>
        <taxon>Archaea</taxon>
        <taxon>Methanobacteriati</taxon>
        <taxon>Methanobacteriota</taxon>
        <taxon>Methanomada group</taxon>
        <taxon>Methanobacteria</taxon>
        <taxon>Methanobacteriales</taxon>
        <taxon>Methanobacteriaceae</taxon>
        <taxon>Methanobrevibacter</taxon>
    </lineage>
</organism>
<dbReference type="InterPro" id="IPR002716">
    <property type="entry name" value="PIN_dom"/>
</dbReference>
<dbReference type="InterPro" id="IPR022907">
    <property type="entry name" value="VapC_family"/>
</dbReference>
<comment type="cofactor">
    <cofactor evidence="5">
        <name>Mg(2+)</name>
        <dbReference type="ChEBI" id="CHEBI:18420"/>
    </cofactor>
</comment>
<keyword evidence="4 5" id="KW-0378">Hydrolase</keyword>
<dbReference type="SMART" id="SM00670">
    <property type="entry name" value="PINc"/>
    <property type="match status" value="1"/>
</dbReference>
<dbReference type="AlphaFoldDB" id="A0A165Z1Z1"/>
<dbReference type="PANTHER" id="PTHR42188:SF1">
    <property type="entry name" value="23S RRNA-SPECIFIC ENDONUCLEASE VAPC20"/>
    <property type="match status" value="1"/>
</dbReference>
<keyword evidence="5" id="KW-0800">Toxin</keyword>
<proteinExistence type="inferred from homology"/>
<dbReference type="OrthoDB" id="41298at2157"/>
<dbReference type="GO" id="GO:0004521">
    <property type="term" value="F:RNA endonuclease activity"/>
    <property type="evidence" value="ECO:0007669"/>
    <property type="project" value="InterPro"/>
</dbReference>
<evidence type="ECO:0000256" key="4">
    <source>
        <dbReference type="ARBA" id="ARBA00022801"/>
    </source>
</evidence>
<dbReference type="EMBL" id="LWMV01000222">
    <property type="protein sequence ID" value="KZX10146.1"/>
    <property type="molecule type" value="Genomic_DNA"/>
</dbReference>
<protein>
    <recommendedName>
        <fullName evidence="5">Ribonuclease VapC</fullName>
        <shortName evidence="5">RNase VapC</shortName>
        <ecNumber evidence="5">3.1.-.-</ecNumber>
    </recommendedName>
    <alternativeName>
        <fullName evidence="5">Putative toxin VapC</fullName>
    </alternativeName>
</protein>
<keyword evidence="1 5" id="KW-1277">Toxin-antitoxin system</keyword>
<dbReference type="CDD" id="cd09854">
    <property type="entry name" value="PIN_VapC-like"/>
    <property type="match status" value="1"/>
</dbReference>
<evidence type="ECO:0000256" key="5">
    <source>
        <dbReference type="HAMAP-Rule" id="MF_00265"/>
    </source>
</evidence>
<accession>A0A165Z1Z1</accession>
<evidence type="ECO:0000259" key="6">
    <source>
        <dbReference type="SMART" id="SM00670"/>
    </source>
</evidence>
<keyword evidence="7" id="KW-0255">Endonuclease</keyword>
<dbReference type="STRING" id="49547.MBCUR_18810"/>
<evidence type="ECO:0000313" key="8">
    <source>
        <dbReference type="Proteomes" id="UP000077245"/>
    </source>
</evidence>